<proteinExistence type="predicted"/>
<accession>U6SRJ7</accession>
<keyword evidence="1" id="KW-0812">Transmembrane</keyword>
<reference evidence="2 3" key="1">
    <citation type="journal article" date="2013" name="Genome Announc.">
        <title>Genome Sequence of the Extreme Obligate Alkaliphile Bacillus marmarensis Strain DSM 21297.</title>
        <authorList>
            <person name="Wernick D.G."/>
            <person name="Choi K.Y."/>
            <person name="Tat C.A."/>
            <person name="Lafontaine Rivera J.G."/>
            <person name="Liao J.C."/>
        </authorList>
    </citation>
    <scope>NUCLEOTIDE SEQUENCE [LARGE SCALE GENOMIC DNA]</scope>
    <source>
        <strain evidence="2 3">DSM 21297</strain>
    </source>
</reference>
<evidence type="ECO:0000256" key="1">
    <source>
        <dbReference type="SAM" id="Phobius"/>
    </source>
</evidence>
<dbReference type="PATRIC" id="fig|1188261.3.peg.953"/>
<dbReference type="Proteomes" id="UP000017170">
    <property type="component" value="Unassembled WGS sequence"/>
</dbReference>
<keyword evidence="1" id="KW-1133">Transmembrane helix</keyword>
<sequence length="185" mass="21065">MELDAVFLSLISVIIGFMLGWLKDYIQSKPKISLDIAGLESEFDYYFSHYNNNGVYENYTSAQVDISQANYISVDLKLIFFNTGKGDSAIKDVFLEIQKDNIIRNISLKDSDSVRGKHIYFNLPSRSIQSIDFKSIIEKIDSNEYIFCSDMLSATNGYSVKIVAKTINNQNLYLDITPAYYIPAK</sequence>
<keyword evidence="1" id="KW-0472">Membrane</keyword>
<evidence type="ECO:0000313" key="3">
    <source>
        <dbReference type="Proteomes" id="UP000017170"/>
    </source>
</evidence>
<feature type="transmembrane region" description="Helical" evidence="1">
    <location>
        <begin position="6"/>
        <end position="22"/>
    </location>
</feature>
<comment type="caution">
    <text evidence="2">The sequence shown here is derived from an EMBL/GenBank/DDBJ whole genome shotgun (WGS) entry which is preliminary data.</text>
</comment>
<dbReference type="AlphaFoldDB" id="U6SRJ7"/>
<evidence type="ECO:0000313" key="2">
    <source>
        <dbReference type="EMBL" id="ERN54319.1"/>
    </source>
</evidence>
<protein>
    <submittedName>
        <fullName evidence="2">Uncharacterized protein</fullName>
    </submittedName>
</protein>
<dbReference type="EMBL" id="ATAE01000008">
    <property type="protein sequence ID" value="ERN54319.1"/>
    <property type="molecule type" value="Genomic_DNA"/>
</dbReference>
<keyword evidence="3" id="KW-1185">Reference proteome</keyword>
<dbReference type="RefSeq" id="WP_022627282.1">
    <property type="nucleotide sequence ID" value="NZ_ATAE01000008.1"/>
</dbReference>
<organism evidence="2 3">
    <name type="scientific">Alkalihalophilus marmarensis DSM 21297</name>
    <dbReference type="NCBI Taxonomy" id="1188261"/>
    <lineage>
        <taxon>Bacteria</taxon>
        <taxon>Bacillati</taxon>
        <taxon>Bacillota</taxon>
        <taxon>Bacilli</taxon>
        <taxon>Bacillales</taxon>
        <taxon>Bacillaceae</taxon>
        <taxon>Alkalihalophilus</taxon>
    </lineage>
</organism>
<name>U6SRJ7_9BACI</name>
<gene>
    <name evidence="2" type="ORF">A33I_07795</name>
</gene>